<accession>A0ABZ3IDZ2</accession>
<dbReference type="Pfam" id="PF12849">
    <property type="entry name" value="PBP_like_2"/>
    <property type="match status" value="1"/>
</dbReference>
<dbReference type="Pfam" id="PF00691">
    <property type="entry name" value="OmpA"/>
    <property type="match status" value="1"/>
</dbReference>
<dbReference type="InterPro" id="IPR050811">
    <property type="entry name" value="Phosphate_ABC_transporter"/>
</dbReference>
<evidence type="ECO:0000256" key="1">
    <source>
        <dbReference type="ARBA" id="ARBA00022729"/>
    </source>
</evidence>
<dbReference type="PANTHER" id="PTHR30570">
    <property type="entry name" value="PERIPLASMIC PHOSPHATE BINDING COMPONENT OF PHOSPHATE ABC TRANSPORTER"/>
    <property type="match status" value="1"/>
</dbReference>
<sequence length="527" mass="56159">MVFRRQTTKSSLVSALALCTALTAPVASQAEEVTLLSADGTVNLVGDFVEFVDNNYVIRTALGELRISASRVRCEGAGCPVIGAEGADVRAVGSDTVGEGVMPLLLAGFAGNLGAEVTQTATGVSGQFLAEMIGDEGFGDPMGTYLVTSTSSNGAFNALLEGDAEIGMSARRIRPDEARALRDDGAGNMISPAQEHIIAVDSLVVITHPDNPVDSITLDQLRAIYSGSITNWSQVGGDNAPITLFSREADSGTRDVFETGVFGANPPALPGSAQIVTDNNEMAALVNADVNAIGFVGYAFQRGASALTLVSDCGISMVPDAFSARTEEYALQRFLYLYTREDTAAAGSADFIEYAASNQADVVIAKAGFIDLGIDRREQLLDSARARQLQDSSLDAYEAGFARDMLDQMLDYDRLSTTFRFRTGSQDLDLRGRLNLERLADYLETQPAGTEVLFVGFTDSVGAFDSNRTLSFGRAEQVLAEMQSFAGDRLSNISFSTTGFGEIAPSACNTSDNERQINRRVEVWIKS</sequence>
<dbReference type="Gene3D" id="3.40.190.10">
    <property type="entry name" value="Periplasmic binding protein-like II"/>
    <property type="match status" value="2"/>
</dbReference>
<evidence type="ECO:0000256" key="2">
    <source>
        <dbReference type="PROSITE-ProRule" id="PRU00473"/>
    </source>
</evidence>
<feature type="chain" id="PRO_5046449834" evidence="3">
    <location>
        <begin position="31"/>
        <end position="527"/>
    </location>
</feature>
<dbReference type="InterPro" id="IPR024370">
    <property type="entry name" value="PBP_domain"/>
</dbReference>
<dbReference type="Gene3D" id="3.30.1330.60">
    <property type="entry name" value="OmpA-like domain"/>
    <property type="match status" value="1"/>
</dbReference>
<dbReference type="InterPro" id="IPR006665">
    <property type="entry name" value="OmpA-like"/>
</dbReference>
<keyword evidence="2" id="KW-0472">Membrane</keyword>
<evidence type="ECO:0000256" key="3">
    <source>
        <dbReference type="SAM" id="SignalP"/>
    </source>
</evidence>
<dbReference type="EMBL" id="CP150951">
    <property type="protein sequence ID" value="XFO63102.1"/>
    <property type="molecule type" value="Genomic_DNA"/>
</dbReference>
<name>A0ABZ3IDZ2_9RHOB</name>
<dbReference type="CDD" id="cd13566">
    <property type="entry name" value="PBP2_phosphate"/>
    <property type="match status" value="1"/>
</dbReference>
<dbReference type="InterPro" id="IPR036737">
    <property type="entry name" value="OmpA-like_sf"/>
</dbReference>
<dbReference type="CDD" id="cd07185">
    <property type="entry name" value="OmpA_C-like"/>
    <property type="match status" value="1"/>
</dbReference>
<keyword evidence="6" id="KW-1185">Reference proteome</keyword>
<keyword evidence="1 3" id="KW-0732">Signal</keyword>
<feature type="domain" description="OmpA-like" evidence="4">
    <location>
        <begin position="408"/>
        <end position="527"/>
    </location>
</feature>
<feature type="signal peptide" evidence="3">
    <location>
        <begin position="1"/>
        <end position="30"/>
    </location>
</feature>
<evidence type="ECO:0000313" key="6">
    <source>
        <dbReference type="Proteomes" id="UP001440612"/>
    </source>
</evidence>
<dbReference type="RefSeq" id="WP_373636889.1">
    <property type="nucleotide sequence ID" value="NZ_CP150951.2"/>
</dbReference>
<dbReference type="SUPFAM" id="SSF53850">
    <property type="entry name" value="Periplasmic binding protein-like II"/>
    <property type="match status" value="1"/>
</dbReference>
<dbReference type="Proteomes" id="UP001440612">
    <property type="component" value="Chromosome"/>
</dbReference>
<organism evidence="5 6">
    <name type="scientific">Yoonia phaeophyticola</name>
    <dbReference type="NCBI Taxonomy" id="3137369"/>
    <lineage>
        <taxon>Bacteria</taxon>
        <taxon>Pseudomonadati</taxon>
        <taxon>Pseudomonadota</taxon>
        <taxon>Alphaproteobacteria</taxon>
        <taxon>Rhodobacterales</taxon>
        <taxon>Paracoccaceae</taxon>
        <taxon>Yoonia</taxon>
    </lineage>
</organism>
<evidence type="ECO:0000313" key="5">
    <source>
        <dbReference type="EMBL" id="XFO63102.1"/>
    </source>
</evidence>
<dbReference type="SUPFAM" id="SSF103088">
    <property type="entry name" value="OmpA-like"/>
    <property type="match status" value="1"/>
</dbReference>
<evidence type="ECO:0000259" key="4">
    <source>
        <dbReference type="PROSITE" id="PS51123"/>
    </source>
</evidence>
<dbReference type="PROSITE" id="PS51123">
    <property type="entry name" value="OMPA_2"/>
    <property type="match status" value="1"/>
</dbReference>
<proteinExistence type="predicted"/>
<dbReference type="PANTHER" id="PTHR30570:SF1">
    <property type="entry name" value="PHOSPHATE-BINDING PROTEIN PSTS"/>
    <property type="match status" value="1"/>
</dbReference>
<protein>
    <submittedName>
        <fullName evidence="5">Substrate-binding domain-containing protein</fullName>
    </submittedName>
</protein>
<reference evidence="6" key="1">
    <citation type="submission" date="2024-04" db="EMBL/GenBank/DDBJ databases">
        <title>Phylogenomic analyses of a clade within the roseobacter group suggest taxonomic reassignments of species of the genera Aestuariivita, Citreicella, Loktanella, Nautella, Pelagibaca, Ruegeria, Thalassobius, Thiobacimonas and Tropicibacter, and the proposal o.</title>
        <authorList>
            <person name="Jeon C.O."/>
        </authorList>
    </citation>
    <scope>NUCLEOTIDE SEQUENCE [LARGE SCALE GENOMIC DNA]</scope>
    <source>
        <strain evidence="6">BS5-3</strain>
    </source>
</reference>
<gene>
    <name evidence="5" type="ORF">AABB29_20655</name>
</gene>